<comment type="caution">
    <text evidence="1">The sequence shown here is derived from an EMBL/GenBank/DDBJ whole genome shotgun (WGS) entry which is preliminary data.</text>
</comment>
<keyword evidence="2" id="KW-1185">Reference proteome</keyword>
<proteinExistence type="predicted"/>
<accession>A0ABT8N349</accession>
<reference evidence="1 2" key="1">
    <citation type="submission" date="2023-06" db="EMBL/GenBank/DDBJ databases">
        <title>Novel species in genus Planococcus.</title>
        <authorList>
            <person name="Ning S."/>
        </authorList>
    </citation>
    <scope>NUCLEOTIDE SEQUENCE [LARGE SCALE GENOMIC DNA]</scope>
    <source>
        <strain evidence="1 2">N028</strain>
    </source>
</reference>
<gene>
    <name evidence="1" type="ORF">QWY14_10905</name>
</gene>
<evidence type="ECO:0000313" key="1">
    <source>
        <dbReference type="EMBL" id="MDN7242312.1"/>
    </source>
</evidence>
<evidence type="ECO:0000313" key="2">
    <source>
        <dbReference type="Proteomes" id="UP001172055"/>
    </source>
</evidence>
<dbReference type="EMBL" id="JAUJWV010000001">
    <property type="protein sequence ID" value="MDN7242312.1"/>
    <property type="molecule type" value="Genomic_DNA"/>
</dbReference>
<sequence length="137" mass="15412">MEFAEEKKIETMALLNNEDHEYAAVLGRNEVLQIYKDDNGELLSSTEALTGSEEVKFGTLNSVVYVMINDEELLEKGHTLKLVYKGGEFSSTIIRSGQGPYVALHDSSEVFIESVSDYTLYIYDAQNNIIYEDIAEV</sequence>
<name>A0ABT8N349_9BACL</name>
<dbReference type="Proteomes" id="UP001172055">
    <property type="component" value="Unassembled WGS sequence"/>
</dbReference>
<protein>
    <submittedName>
        <fullName evidence="1">Uncharacterized protein</fullName>
    </submittedName>
</protein>
<organism evidence="1 2">
    <name type="scientific">Planococcus shixiaomingii</name>
    <dbReference type="NCBI Taxonomy" id="3058393"/>
    <lineage>
        <taxon>Bacteria</taxon>
        <taxon>Bacillati</taxon>
        <taxon>Bacillota</taxon>
        <taxon>Bacilli</taxon>
        <taxon>Bacillales</taxon>
        <taxon>Caryophanaceae</taxon>
        <taxon>Planococcus</taxon>
    </lineage>
</organism>